<reference evidence="1" key="1">
    <citation type="journal article" date="2020" name="Fungal Divers.">
        <title>Resolving the Mortierellaceae phylogeny through synthesis of multi-gene phylogenetics and phylogenomics.</title>
        <authorList>
            <person name="Vandepol N."/>
            <person name="Liber J."/>
            <person name="Desiro A."/>
            <person name="Na H."/>
            <person name="Kennedy M."/>
            <person name="Barry K."/>
            <person name="Grigoriev I.V."/>
            <person name="Miller A.N."/>
            <person name="O'Donnell K."/>
            <person name="Stajich J.E."/>
            <person name="Bonito G."/>
        </authorList>
    </citation>
    <scope>NUCLEOTIDE SEQUENCE</scope>
    <source>
        <strain evidence="1">MES-2147</strain>
    </source>
</reference>
<protein>
    <submittedName>
        <fullName evidence="1">Uncharacterized protein</fullName>
    </submittedName>
</protein>
<keyword evidence="2" id="KW-1185">Reference proteome</keyword>
<feature type="non-terminal residue" evidence="1">
    <location>
        <position position="1"/>
    </location>
</feature>
<dbReference type="EMBL" id="JAAAHW010010035">
    <property type="protein sequence ID" value="KAF9931751.1"/>
    <property type="molecule type" value="Genomic_DNA"/>
</dbReference>
<proteinExistence type="predicted"/>
<accession>A0A9P6IKJ8</accession>
<evidence type="ECO:0000313" key="2">
    <source>
        <dbReference type="Proteomes" id="UP000749646"/>
    </source>
</evidence>
<sequence length="76" mass="8877">MVITKSLVQEVDDVLQGSDPTYETHKKQRIAEAWYDYLPEIVHSTRLPATSGWAFMKHFEYFLPIPRNLEDDVPPD</sequence>
<comment type="caution">
    <text evidence="1">The sequence shown here is derived from an EMBL/GenBank/DDBJ whole genome shotgun (WGS) entry which is preliminary data.</text>
</comment>
<dbReference type="AlphaFoldDB" id="A0A9P6IKJ8"/>
<dbReference type="Proteomes" id="UP000749646">
    <property type="component" value="Unassembled WGS sequence"/>
</dbReference>
<dbReference type="OrthoDB" id="1470350at2759"/>
<gene>
    <name evidence="1" type="ORF">BGZ65_004744</name>
</gene>
<evidence type="ECO:0000313" key="1">
    <source>
        <dbReference type="EMBL" id="KAF9931751.1"/>
    </source>
</evidence>
<name>A0A9P6IKJ8_9FUNG</name>
<organism evidence="1 2">
    <name type="scientific">Modicella reniformis</name>
    <dbReference type="NCBI Taxonomy" id="1440133"/>
    <lineage>
        <taxon>Eukaryota</taxon>
        <taxon>Fungi</taxon>
        <taxon>Fungi incertae sedis</taxon>
        <taxon>Mucoromycota</taxon>
        <taxon>Mortierellomycotina</taxon>
        <taxon>Mortierellomycetes</taxon>
        <taxon>Mortierellales</taxon>
        <taxon>Mortierellaceae</taxon>
        <taxon>Modicella</taxon>
    </lineage>
</organism>